<gene>
    <name evidence="2" type="ORF">SAMN05216582_10551</name>
</gene>
<proteinExistence type="predicted"/>
<evidence type="ECO:0000313" key="3">
    <source>
        <dbReference type="Proteomes" id="UP000184263"/>
    </source>
</evidence>
<protein>
    <submittedName>
        <fullName evidence="2">Uncharacterized protein</fullName>
    </submittedName>
</protein>
<sequence>MKTLTLCLLCIMCLCTTCLAAGKNENWAKCFSLDDYTIFYADTNSIKAIEYDGRKYLEIRFKRKAPDIQSFTWKYIERTTGDWHLVFDIERCVGVTLEGYNKFYNPQRWTGNISNIKNGWNCGEVEERILEWVSSNYPSLIDEIMQYNHDNKILSPMSSQATMTISRNTSGVGGKYKMISEDGLLGITFDYNPDTNIILLYNKDESTPYSSQKYKSWTEMIRNSQNDDIFNGTYNRNSKGQFLKVNEKNVNIYDWTTYGLLTFLRTRAWKNL</sequence>
<dbReference type="Proteomes" id="UP000184263">
    <property type="component" value="Unassembled WGS sequence"/>
</dbReference>
<name>A0A1M6SSN5_SELRU</name>
<evidence type="ECO:0000256" key="1">
    <source>
        <dbReference type="SAM" id="SignalP"/>
    </source>
</evidence>
<feature type="signal peptide" evidence="1">
    <location>
        <begin position="1"/>
        <end position="20"/>
    </location>
</feature>
<accession>A0A1M6SSN5</accession>
<dbReference type="AlphaFoldDB" id="A0A1M6SSN5"/>
<feature type="chain" id="PRO_5011980035" evidence="1">
    <location>
        <begin position="21"/>
        <end position="272"/>
    </location>
</feature>
<evidence type="ECO:0000313" key="2">
    <source>
        <dbReference type="EMBL" id="SHK47744.1"/>
    </source>
</evidence>
<organism evidence="2 3">
    <name type="scientific">Selenomonas ruminantium</name>
    <dbReference type="NCBI Taxonomy" id="971"/>
    <lineage>
        <taxon>Bacteria</taxon>
        <taxon>Bacillati</taxon>
        <taxon>Bacillota</taxon>
        <taxon>Negativicutes</taxon>
        <taxon>Selenomonadales</taxon>
        <taxon>Selenomonadaceae</taxon>
        <taxon>Selenomonas</taxon>
    </lineage>
</organism>
<dbReference type="EMBL" id="FRBC01000005">
    <property type="protein sequence ID" value="SHK47744.1"/>
    <property type="molecule type" value="Genomic_DNA"/>
</dbReference>
<keyword evidence="1" id="KW-0732">Signal</keyword>
<reference evidence="2 3" key="1">
    <citation type="submission" date="2016-11" db="EMBL/GenBank/DDBJ databases">
        <authorList>
            <person name="Jaros S."/>
            <person name="Januszkiewicz K."/>
            <person name="Wedrychowicz H."/>
        </authorList>
    </citation>
    <scope>NUCLEOTIDE SEQUENCE [LARGE SCALE GENOMIC DNA]</scope>
    <source>
        <strain evidence="2 3">HD4</strain>
    </source>
</reference>